<accession>A0A3D8P4X3</accession>
<reference evidence="3 4" key="1">
    <citation type="submission" date="2018-08" db="EMBL/GenBank/DDBJ databases">
        <title>Form III RuBisCO-mediated autotrophy in Thermodesulfobium bacteria.</title>
        <authorList>
            <person name="Toshchakov S.V."/>
            <person name="Kublanov I.V."/>
            <person name="Frolov E."/>
            <person name="Bonch-Osmolovskaya E.A."/>
            <person name="Tourova T.P."/>
            <person name="Chernych N.A."/>
            <person name="Lebedinsky A.V."/>
        </authorList>
    </citation>
    <scope>NUCLEOTIDE SEQUENCE [LARGE SCALE GENOMIC DNA]</scope>
    <source>
        <strain evidence="3 4">SR</strain>
    </source>
</reference>
<dbReference type="AlphaFoldDB" id="A0A3D8P4X3"/>
<evidence type="ECO:0000313" key="3">
    <source>
        <dbReference type="EMBL" id="RDV83407.1"/>
    </source>
</evidence>
<dbReference type="Pfam" id="PF06202">
    <property type="entry name" value="GDE_C"/>
    <property type="match status" value="1"/>
</dbReference>
<dbReference type="InterPro" id="IPR012341">
    <property type="entry name" value="6hp_glycosidase-like_sf"/>
</dbReference>
<protein>
    <submittedName>
        <fullName evidence="3">Amylo-alpha-1,6-glucosidase</fullName>
    </submittedName>
</protein>
<comment type="caution">
    <text evidence="3">The sequence shown here is derived from an EMBL/GenBank/DDBJ whole genome shotgun (WGS) entry which is preliminary data.</text>
</comment>
<dbReference type="OrthoDB" id="9759959at2"/>
<proteinExistence type="predicted"/>
<sequence>MQLEDSLRIAPASTPGVTEVLKNNDLFLVSLPDSSIPAGYPGGLGLYFRDTRFLSRHELFVNGREPILLSSGVRFSHFCQCDLTNPELRDEKGAVLAPMESLHLRLLRFLNGSLYQRLRVTNYGYNKVTLTLALKLGADFRDIFELRGVSRPRRGTLLPFCTGREGLVFRYRGLDELTRRTTVIWDPPPADIFAEGDDVVLVYQFELAPKDRVYFYWRIMPEIEAVPESLIIVKEGDLRSAFTRLAAQQKKAYYQWYESCTRLESDRPRVNQMFNQALSDLWILQTRYPEGLGIDAGIPWYATLFGRDALITAWQTLSINPDLARETLRLLAHYQGKTVDPVREEEPGKIIHEIRRGEMANCREILHTPYYGSIDSTLWFIIVLGDYILWTQDLTFLEEMRPALEAALEWCCKYGDKDGDGYIEYEGSKYGGLQNQGWKDSWDGVPDPEGKPVKPPIALVEVQGYLYAAYRRAFYLFNLLKEREKANFYARKATELRQRFLKDFWVKKGNYLGLALDGDKRLIPTVASNMGQVLFTGILPPQKARQVADRLFARDMFSGWGIRTLSRREKAYNPISYHNGSVWPHDNSIIAVGLRRYGFLKELEELTSSLYDAALRFPYFRLPELFCGFDRRPFASPIRYPVACEPQAWATGSIFLLLQACLGLKCTPEGLLIQSPILPAGIQELYLCGLRVQGVKVGLEFVRRNGHILCFPTKREGDLKITIET</sequence>
<name>A0A3D8P4X3_9THEO</name>
<evidence type="ECO:0000259" key="1">
    <source>
        <dbReference type="Pfam" id="PF06202"/>
    </source>
</evidence>
<dbReference type="Proteomes" id="UP000256329">
    <property type="component" value="Unassembled WGS sequence"/>
</dbReference>
<dbReference type="RefSeq" id="WP_115792468.1">
    <property type="nucleotide sequence ID" value="NZ_QSLN01000005.1"/>
</dbReference>
<dbReference type="Gene3D" id="1.50.10.10">
    <property type="match status" value="1"/>
</dbReference>
<organism evidence="3 4">
    <name type="scientific">Ammonifex thiophilus</name>
    <dbReference type="NCBI Taxonomy" id="444093"/>
    <lineage>
        <taxon>Bacteria</taxon>
        <taxon>Bacillati</taxon>
        <taxon>Bacillota</taxon>
        <taxon>Clostridia</taxon>
        <taxon>Thermoanaerobacterales</taxon>
        <taxon>Thermoanaerobacteraceae</taxon>
        <taxon>Ammonifex</taxon>
    </lineage>
</organism>
<dbReference type="InterPro" id="IPR008928">
    <property type="entry name" value="6-hairpin_glycosidase_sf"/>
</dbReference>
<feature type="domain" description="Putative glycogen debranching enzyme N-terminal" evidence="2">
    <location>
        <begin position="21"/>
        <end position="218"/>
    </location>
</feature>
<dbReference type="SUPFAM" id="SSF48208">
    <property type="entry name" value="Six-hairpin glycosidases"/>
    <property type="match status" value="1"/>
</dbReference>
<dbReference type="GO" id="GO:0005975">
    <property type="term" value="P:carbohydrate metabolic process"/>
    <property type="evidence" value="ECO:0007669"/>
    <property type="project" value="InterPro"/>
</dbReference>
<evidence type="ECO:0000259" key="2">
    <source>
        <dbReference type="Pfam" id="PF14742"/>
    </source>
</evidence>
<dbReference type="Pfam" id="PF14742">
    <property type="entry name" value="GDE_N_bis"/>
    <property type="match status" value="1"/>
</dbReference>
<keyword evidence="4" id="KW-1185">Reference proteome</keyword>
<feature type="domain" description="Glycogen debranching enzyme C-terminal" evidence="1">
    <location>
        <begin position="286"/>
        <end position="654"/>
    </location>
</feature>
<evidence type="ECO:0000313" key="4">
    <source>
        <dbReference type="Proteomes" id="UP000256329"/>
    </source>
</evidence>
<dbReference type="InterPro" id="IPR032856">
    <property type="entry name" value="GDE_N_bis"/>
</dbReference>
<dbReference type="InterPro" id="IPR032790">
    <property type="entry name" value="GDE_C"/>
</dbReference>
<gene>
    <name evidence="3" type="ORF">DXX99_05310</name>
</gene>
<dbReference type="EMBL" id="QSLN01000005">
    <property type="protein sequence ID" value="RDV83407.1"/>
    <property type="molecule type" value="Genomic_DNA"/>
</dbReference>